<feature type="compositionally biased region" description="Polar residues" evidence="1">
    <location>
        <begin position="838"/>
        <end position="854"/>
    </location>
</feature>
<feature type="region of interest" description="Disordered" evidence="1">
    <location>
        <begin position="89"/>
        <end position="144"/>
    </location>
</feature>
<feature type="compositionally biased region" description="Polar residues" evidence="1">
    <location>
        <begin position="133"/>
        <end position="144"/>
    </location>
</feature>
<feature type="compositionally biased region" description="Basic and acidic residues" evidence="1">
    <location>
        <begin position="352"/>
        <end position="361"/>
    </location>
</feature>
<feature type="compositionally biased region" description="Polar residues" evidence="1">
    <location>
        <begin position="384"/>
        <end position="416"/>
    </location>
</feature>
<feature type="compositionally biased region" description="Polar residues" evidence="1">
    <location>
        <begin position="101"/>
        <end position="117"/>
    </location>
</feature>
<keyword evidence="3" id="KW-1185">Reference proteome</keyword>
<name>A0ABR3VQ39_HUMIN</name>
<evidence type="ECO:0000313" key="3">
    <source>
        <dbReference type="Proteomes" id="UP001583172"/>
    </source>
</evidence>
<gene>
    <name evidence="2" type="ORF">VTJ49DRAFT_5768</name>
</gene>
<feature type="compositionally biased region" description="Basic residues" evidence="1">
    <location>
        <begin position="795"/>
        <end position="808"/>
    </location>
</feature>
<feature type="compositionally biased region" description="Low complexity" evidence="1">
    <location>
        <begin position="876"/>
        <end position="889"/>
    </location>
</feature>
<feature type="compositionally biased region" description="Gly residues" evidence="1">
    <location>
        <begin position="556"/>
        <end position="568"/>
    </location>
</feature>
<feature type="region of interest" description="Disordered" evidence="1">
    <location>
        <begin position="731"/>
        <end position="860"/>
    </location>
</feature>
<comment type="caution">
    <text evidence="2">The sequence shown here is derived from an EMBL/GenBank/DDBJ whole genome shotgun (WGS) entry which is preliminary data.</text>
</comment>
<protein>
    <recommendedName>
        <fullName evidence="4">LPXTG-motif cell wall anchor domain protein</fullName>
    </recommendedName>
</protein>
<feature type="region of interest" description="Disordered" evidence="1">
    <location>
        <begin position="524"/>
        <end position="572"/>
    </location>
</feature>
<proteinExistence type="predicted"/>
<accession>A0ABR3VQ39</accession>
<feature type="compositionally biased region" description="Low complexity" evidence="1">
    <location>
        <begin position="419"/>
        <end position="429"/>
    </location>
</feature>
<feature type="compositionally biased region" description="Low complexity" evidence="1">
    <location>
        <begin position="17"/>
        <end position="26"/>
    </location>
</feature>
<feature type="compositionally biased region" description="Polar residues" evidence="1">
    <location>
        <begin position="732"/>
        <end position="742"/>
    </location>
</feature>
<feature type="compositionally biased region" description="Low complexity" evidence="1">
    <location>
        <begin position="936"/>
        <end position="957"/>
    </location>
</feature>
<feature type="region of interest" description="Disordered" evidence="1">
    <location>
        <begin position="1"/>
        <end position="42"/>
    </location>
</feature>
<feature type="region of interest" description="Disordered" evidence="1">
    <location>
        <begin position="194"/>
        <end position="454"/>
    </location>
</feature>
<evidence type="ECO:0000313" key="2">
    <source>
        <dbReference type="EMBL" id="KAL1844017.1"/>
    </source>
</evidence>
<dbReference type="EMBL" id="JAZGSY010000005">
    <property type="protein sequence ID" value="KAL1844017.1"/>
    <property type="molecule type" value="Genomic_DNA"/>
</dbReference>
<dbReference type="Proteomes" id="UP001583172">
    <property type="component" value="Unassembled WGS sequence"/>
</dbReference>
<organism evidence="2 3">
    <name type="scientific">Humicola insolens</name>
    <name type="common">Soft-rot fungus</name>
    <dbReference type="NCBI Taxonomy" id="85995"/>
    <lineage>
        <taxon>Eukaryota</taxon>
        <taxon>Fungi</taxon>
        <taxon>Dikarya</taxon>
        <taxon>Ascomycota</taxon>
        <taxon>Pezizomycotina</taxon>
        <taxon>Sordariomycetes</taxon>
        <taxon>Sordariomycetidae</taxon>
        <taxon>Sordariales</taxon>
        <taxon>Chaetomiaceae</taxon>
        <taxon>Mycothermus</taxon>
    </lineage>
</organism>
<feature type="region of interest" description="Disordered" evidence="1">
    <location>
        <begin position="875"/>
        <end position="971"/>
    </location>
</feature>
<reference evidence="2 3" key="1">
    <citation type="journal article" date="2024" name="Commun. Biol.">
        <title>Comparative genomic analysis of thermophilic fungi reveals convergent evolutionary adaptations and gene losses.</title>
        <authorList>
            <person name="Steindorff A.S."/>
            <person name="Aguilar-Pontes M.V."/>
            <person name="Robinson A.J."/>
            <person name="Andreopoulos B."/>
            <person name="LaButti K."/>
            <person name="Kuo A."/>
            <person name="Mondo S."/>
            <person name="Riley R."/>
            <person name="Otillar R."/>
            <person name="Haridas S."/>
            <person name="Lipzen A."/>
            <person name="Grimwood J."/>
            <person name="Schmutz J."/>
            <person name="Clum A."/>
            <person name="Reid I.D."/>
            <person name="Moisan M.C."/>
            <person name="Butler G."/>
            <person name="Nguyen T.T.M."/>
            <person name="Dewar K."/>
            <person name="Conant G."/>
            <person name="Drula E."/>
            <person name="Henrissat B."/>
            <person name="Hansel C."/>
            <person name="Singer S."/>
            <person name="Hutchinson M.I."/>
            <person name="de Vries R.P."/>
            <person name="Natvig D.O."/>
            <person name="Powell A.J."/>
            <person name="Tsang A."/>
            <person name="Grigoriev I.V."/>
        </authorList>
    </citation>
    <scope>NUCLEOTIDE SEQUENCE [LARGE SCALE GENOMIC DNA]</scope>
    <source>
        <strain evidence="2 3">CBS 620.91</strain>
    </source>
</reference>
<sequence length="971" mass="103617">MTSTTLSARSPRAPTVSYSSSAQPQQQHHHLHHHHHYHLDSLTSHPYNSSYGFANSDDNLHAHRQSHNASKLPAFRFADLRKDRISLSSLQNPTPLAPLLSQPSTDRPTTAHISTPSLHHYSSFPDRPVSIDAKQTGTAATSRTRSLKFDLASAAAHSTESLPATRRPSSDDVSAARSRLASVVAAPLRRRLTDSAAVASSQPLPSPREAPVGPDDRKLRPLVLHRPGQVADTTAPAPAPAPSTSSAHMPSRRVDAGHRARRSLDSRRGGDSPRYAPSENGEMTTTTDNDNTADIFMKIAGEDPAPPTPEKRSPTAEPSSISRLFRTHRRPLSAAVNSHETSPAGHVSRSRRLSDQRESSRSRQSATDSQADAPSREPSFRASARTSLPQISTTESSSRAQTSQTPQKPSLITPRQISFKESLSESASSYQRRRQSVTENNNNLSSSRAAQYRSANLSASQSRIYQSSPLVPKSANVVADGAQQNGDAGHMEGTESSSSTAAASVWDEVDDLKSRILRLEQKGKLSTASVAGPSDDRPRTATTAATTVSASPKRGSGPGSTHGEGSGSGSATRDSLLLSALSKTKDRVSPEVFSALELVATDALGLSNMIPPVGQPGPISSRASTVGSQGEGVTDRQLRKKAESICRSLTELCLALADEANQKKQQAQTKSAAPRDEALLSPTVVEPVVSAARRPSAIADTIVKGATSSRAPSSLGEKRKTMLASIAVPSSRYATAPSTPMESATAGRKSSLLLSRIRRTAPEEPEEPLQTGRRSSLLLRSRRTGSEEPEERPREKSRKASHSLRSRKVMSDSEDESRATRAPSRAITEVNGFRPAAPTSSAQPAVADNPTTPSVLPRRSRMIPAAIATRFATSLAAAGHHSSSGSGSSVPATPARKYLERSSNTHLDRTTSHGHERSSSAAHTALAERLAEERAQMQQRQQSALDRSALLSRSGSLGRRGRETGIPSLRG</sequence>
<feature type="compositionally biased region" description="Basic residues" evidence="1">
    <location>
        <begin position="27"/>
        <end position="37"/>
    </location>
</feature>
<feature type="compositionally biased region" description="Polar residues" evidence="1">
    <location>
        <begin position="437"/>
        <end position="454"/>
    </location>
</feature>
<feature type="region of interest" description="Disordered" evidence="1">
    <location>
        <begin position="481"/>
        <end position="502"/>
    </location>
</feature>
<feature type="compositionally biased region" description="Basic and acidic residues" evidence="1">
    <location>
        <begin position="906"/>
        <end position="918"/>
    </location>
</feature>
<evidence type="ECO:0000256" key="1">
    <source>
        <dbReference type="SAM" id="MobiDB-lite"/>
    </source>
</evidence>
<evidence type="ECO:0008006" key="4">
    <source>
        <dbReference type="Google" id="ProtNLM"/>
    </source>
</evidence>
<feature type="compositionally biased region" description="Basic and acidic residues" evidence="1">
    <location>
        <begin position="252"/>
        <end position="271"/>
    </location>
</feature>